<evidence type="ECO:0000256" key="3">
    <source>
        <dbReference type="SAM" id="SignalP"/>
    </source>
</evidence>
<feature type="signal peptide" evidence="3">
    <location>
        <begin position="1"/>
        <end position="31"/>
    </location>
</feature>
<dbReference type="GO" id="GO:0015833">
    <property type="term" value="P:peptide transport"/>
    <property type="evidence" value="ECO:0007669"/>
    <property type="project" value="TreeGrafter"/>
</dbReference>
<reference evidence="5 6" key="1">
    <citation type="submission" date="2018-03" db="EMBL/GenBank/DDBJ databases">
        <title>The draft genome of Mesorhizobium soli JCM 19897.</title>
        <authorList>
            <person name="Li L."/>
            <person name="Liu L."/>
            <person name="Liang L."/>
            <person name="Wang T."/>
            <person name="Zhang X."/>
        </authorList>
    </citation>
    <scope>NUCLEOTIDE SEQUENCE [LARGE SCALE GENOMIC DNA]</scope>
    <source>
        <strain evidence="5 6">JCM 19897</strain>
    </source>
</reference>
<dbReference type="InterPro" id="IPR039424">
    <property type="entry name" value="SBP_5"/>
</dbReference>
<organism evidence="5 6">
    <name type="scientific">Pseudaminobacter soli</name>
    <name type="common">ex Li et al. 2025</name>
    <dbReference type="NCBI Taxonomy" id="1295366"/>
    <lineage>
        <taxon>Bacteria</taxon>
        <taxon>Pseudomonadati</taxon>
        <taxon>Pseudomonadota</taxon>
        <taxon>Alphaproteobacteria</taxon>
        <taxon>Hyphomicrobiales</taxon>
        <taxon>Phyllobacteriaceae</taxon>
        <taxon>Pseudaminobacter</taxon>
    </lineage>
</organism>
<evidence type="ECO:0000256" key="2">
    <source>
        <dbReference type="ARBA" id="ARBA00005695"/>
    </source>
</evidence>
<keyword evidence="6" id="KW-1185">Reference proteome</keyword>
<comment type="similarity">
    <text evidence="2">Belongs to the bacterial solute-binding protein 5 family.</text>
</comment>
<dbReference type="InterPro" id="IPR030678">
    <property type="entry name" value="Peptide/Ni-bd"/>
</dbReference>
<dbReference type="PROSITE" id="PS51318">
    <property type="entry name" value="TAT"/>
    <property type="match status" value="1"/>
</dbReference>
<name>A0A2P7S5F0_9HYPH</name>
<sequence>MPIDRRLFLSGVSKFLAVSAASSFIPSIVSAAELKETLRIAIAKPAGDLNPHKYTGLWGVQDLLFEPLVRYGHHGKIEPGLATEWVVEDGGKRLKLTLRQGVTFHDGAPFDAKAVDWNLKRWIGLEANNWMNSSRLFDGTEIVDDRHINIRFKEPVLGLLQELAYVRPVRFLSPQSVGSDGAYKEPIGTGPWRQLSASNEGSGFERYDGYWGDKPTYKNLEVKVLPDSRGRVAALRAGDVDLIGGAFVSPLTATEAQSLKAAGVDVVVEPGTTTMVMAFNPDRVAALKDPLVRKAINLGIDRDAISKVLYRGLAEPTGNLFSEVVPLSGKRYEVPQRNVESAKSLLEKAGWVGSPVRQKDGKDLAIEIVVSEEQVPGSRSVAEVMQSELQELGIALAIRSVDHASRHSDIPERKFDLAFFQTFGAPYEPFGTVVGLFLSTYDNGVDGKLFIDPENLDPLVTAAMSAPESEMQAALQKVYDWLHDNDAIAPLLYVPGIWAHSSRVKGFDGPATEYDMPYKNITLSE</sequence>
<dbReference type="Gene3D" id="3.10.105.10">
    <property type="entry name" value="Dipeptide-binding Protein, Domain 3"/>
    <property type="match status" value="1"/>
</dbReference>
<dbReference type="InterPro" id="IPR000914">
    <property type="entry name" value="SBP_5_dom"/>
</dbReference>
<accession>A0A2P7S5F0</accession>
<dbReference type="GO" id="GO:1904680">
    <property type="term" value="F:peptide transmembrane transporter activity"/>
    <property type="evidence" value="ECO:0007669"/>
    <property type="project" value="TreeGrafter"/>
</dbReference>
<dbReference type="PIRSF" id="PIRSF002741">
    <property type="entry name" value="MppA"/>
    <property type="match status" value="1"/>
</dbReference>
<comment type="subcellular location">
    <subcellularLocation>
        <location evidence="1">Periplasm</location>
    </subcellularLocation>
</comment>
<dbReference type="EMBL" id="PXYL01000013">
    <property type="protein sequence ID" value="PSJ57661.1"/>
    <property type="molecule type" value="Genomic_DNA"/>
</dbReference>
<dbReference type="GO" id="GO:0043190">
    <property type="term" value="C:ATP-binding cassette (ABC) transporter complex"/>
    <property type="evidence" value="ECO:0007669"/>
    <property type="project" value="InterPro"/>
</dbReference>
<evidence type="ECO:0000259" key="4">
    <source>
        <dbReference type="Pfam" id="PF00496"/>
    </source>
</evidence>
<dbReference type="InterPro" id="IPR006311">
    <property type="entry name" value="TAT_signal"/>
</dbReference>
<feature type="domain" description="Solute-binding protein family 5" evidence="4">
    <location>
        <begin position="76"/>
        <end position="440"/>
    </location>
</feature>
<protein>
    <submittedName>
        <fullName evidence="5">ABC transporter substrate-binding protein</fullName>
    </submittedName>
</protein>
<dbReference type="OrthoDB" id="9801912at2"/>
<dbReference type="GO" id="GO:0030288">
    <property type="term" value="C:outer membrane-bounded periplasmic space"/>
    <property type="evidence" value="ECO:0007669"/>
    <property type="project" value="UniProtKB-ARBA"/>
</dbReference>
<dbReference type="Proteomes" id="UP000240653">
    <property type="component" value="Unassembled WGS sequence"/>
</dbReference>
<evidence type="ECO:0000256" key="1">
    <source>
        <dbReference type="ARBA" id="ARBA00004418"/>
    </source>
</evidence>
<comment type="caution">
    <text evidence="5">The sequence shown here is derived from an EMBL/GenBank/DDBJ whole genome shotgun (WGS) entry which is preliminary data.</text>
</comment>
<keyword evidence="3" id="KW-0732">Signal</keyword>
<feature type="chain" id="PRO_5015189424" evidence="3">
    <location>
        <begin position="32"/>
        <end position="525"/>
    </location>
</feature>
<dbReference type="Pfam" id="PF00496">
    <property type="entry name" value="SBP_bac_5"/>
    <property type="match status" value="1"/>
</dbReference>
<evidence type="ECO:0000313" key="6">
    <source>
        <dbReference type="Proteomes" id="UP000240653"/>
    </source>
</evidence>
<gene>
    <name evidence="5" type="ORF">C7I85_21665</name>
</gene>
<proteinExistence type="inferred from homology"/>
<evidence type="ECO:0000313" key="5">
    <source>
        <dbReference type="EMBL" id="PSJ57661.1"/>
    </source>
</evidence>
<dbReference type="SUPFAM" id="SSF53850">
    <property type="entry name" value="Periplasmic binding protein-like II"/>
    <property type="match status" value="1"/>
</dbReference>
<dbReference type="PANTHER" id="PTHR30290">
    <property type="entry name" value="PERIPLASMIC BINDING COMPONENT OF ABC TRANSPORTER"/>
    <property type="match status" value="1"/>
</dbReference>
<dbReference type="AlphaFoldDB" id="A0A2P7S5F0"/>
<dbReference type="Gene3D" id="3.40.190.10">
    <property type="entry name" value="Periplasmic binding protein-like II"/>
    <property type="match status" value="1"/>
</dbReference>